<proteinExistence type="predicted"/>
<gene>
    <name evidence="1" type="ORF">EI77_01241</name>
</gene>
<evidence type="ECO:0000313" key="1">
    <source>
        <dbReference type="EMBL" id="TDU72776.1"/>
    </source>
</evidence>
<dbReference type="EMBL" id="SOCA01000002">
    <property type="protein sequence ID" value="TDU72776.1"/>
    <property type="molecule type" value="Genomic_DNA"/>
</dbReference>
<organism evidence="1 2">
    <name type="scientific">Prosthecobacter fusiformis</name>
    <dbReference type="NCBI Taxonomy" id="48464"/>
    <lineage>
        <taxon>Bacteria</taxon>
        <taxon>Pseudomonadati</taxon>
        <taxon>Verrucomicrobiota</taxon>
        <taxon>Verrucomicrobiia</taxon>
        <taxon>Verrucomicrobiales</taxon>
        <taxon>Verrucomicrobiaceae</taxon>
        <taxon>Prosthecobacter</taxon>
    </lineage>
</organism>
<dbReference type="Gene3D" id="3.90.1720.10">
    <property type="entry name" value="endopeptidase domain like (from Nostoc punctiforme)"/>
    <property type="match status" value="1"/>
</dbReference>
<dbReference type="InterPro" id="IPR038765">
    <property type="entry name" value="Papain-like_cys_pep_sf"/>
</dbReference>
<sequence length="196" mass="20969">MPVGLSGVVSFSIFTSLAFFWHITYSHLMPPRCLFVIFALTAVLSSCSPSPKTWDYEYSRGKTAVIVGGKAVPPAGLPPAVMRAISAGNEIAGKPYKYGGGHRSFEDTGYDCSGTVSYVLHGAGLLKSPGTSSSLRSYGKAGEGKHITVYSRDGHTFIIVAGLRLDTGYNGERKGPRWSVKSRPIKGYLARHPPGL</sequence>
<accession>A0A4R7S567</accession>
<protein>
    <submittedName>
        <fullName evidence="1">NlpC/P60 family protein</fullName>
    </submittedName>
</protein>
<dbReference type="AlphaFoldDB" id="A0A4R7S567"/>
<dbReference type="SUPFAM" id="SSF54001">
    <property type="entry name" value="Cysteine proteinases"/>
    <property type="match status" value="1"/>
</dbReference>
<name>A0A4R7S567_9BACT</name>
<evidence type="ECO:0000313" key="2">
    <source>
        <dbReference type="Proteomes" id="UP000295662"/>
    </source>
</evidence>
<keyword evidence="2" id="KW-1185">Reference proteome</keyword>
<dbReference type="Proteomes" id="UP000295662">
    <property type="component" value="Unassembled WGS sequence"/>
</dbReference>
<comment type="caution">
    <text evidence="1">The sequence shown here is derived from an EMBL/GenBank/DDBJ whole genome shotgun (WGS) entry which is preliminary data.</text>
</comment>
<reference evidence="1 2" key="1">
    <citation type="submission" date="2019-03" db="EMBL/GenBank/DDBJ databases">
        <title>Genomic Encyclopedia of Archaeal and Bacterial Type Strains, Phase II (KMG-II): from individual species to whole genera.</title>
        <authorList>
            <person name="Goeker M."/>
        </authorList>
    </citation>
    <scope>NUCLEOTIDE SEQUENCE [LARGE SCALE GENOMIC DNA]</scope>
    <source>
        <strain evidence="1 2">ATCC 25309</strain>
    </source>
</reference>